<name>D1AZI4_SULD5</name>
<keyword evidence="2" id="KW-0479">Metal-binding</keyword>
<dbReference type="PANTHER" id="PTHR13966:SF5">
    <property type="entry name" value="ENDONUCLEASE G, MITOCHONDRIAL"/>
    <property type="match status" value="1"/>
</dbReference>
<dbReference type="OrthoDB" id="9811262at2"/>
<dbReference type="CDD" id="cd00091">
    <property type="entry name" value="NUC"/>
    <property type="match status" value="1"/>
</dbReference>
<evidence type="ECO:0000256" key="2">
    <source>
        <dbReference type="PIRSR" id="PIRSR640255-2"/>
    </source>
</evidence>
<feature type="domain" description="DNA/RNA non-specific endonuclease/pyrophosphatase/phosphodiesterase" evidence="4">
    <location>
        <begin position="64"/>
        <end position="262"/>
    </location>
</feature>
<dbReference type="GO" id="GO:0016787">
    <property type="term" value="F:hydrolase activity"/>
    <property type="evidence" value="ECO:0007669"/>
    <property type="project" value="InterPro"/>
</dbReference>
<keyword evidence="5" id="KW-0378">Hydrolase</keyword>
<feature type="active site" description="Proton acceptor" evidence="1">
    <location>
        <position position="125"/>
    </location>
</feature>
<evidence type="ECO:0000256" key="1">
    <source>
        <dbReference type="PIRSR" id="PIRSR640255-1"/>
    </source>
</evidence>
<feature type="binding site" evidence="2">
    <location>
        <position position="158"/>
    </location>
    <ligand>
        <name>Mg(2+)</name>
        <dbReference type="ChEBI" id="CHEBI:18420"/>
        <note>catalytic</note>
    </ligand>
</feature>
<keyword evidence="5" id="KW-0255">Endonuclease</keyword>
<evidence type="ECO:0000259" key="3">
    <source>
        <dbReference type="SMART" id="SM00477"/>
    </source>
</evidence>
<accession>D1AZI4</accession>
<dbReference type="InterPro" id="IPR044925">
    <property type="entry name" value="His-Me_finger_sf"/>
</dbReference>
<evidence type="ECO:0000313" key="6">
    <source>
        <dbReference type="Proteomes" id="UP000002222"/>
    </source>
</evidence>
<dbReference type="GO" id="GO:0004519">
    <property type="term" value="F:endonuclease activity"/>
    <property type="evidence" value="ECO:0007669"/>
    <property type="project" value="UniProtKB-KW"/>
</dbReference>
<protein>
    <submittedName>
        <fullName evidence="5">DNA/RNA non-specific endonuclease</fullName>
    </submittedName>
</protein>
<dbReference type="Pfam" id="PF01223">
    <property type="entry name" value="Endonuclease_NS"/>
    <property type="match status" value="1"/>
</dbReference>
<dbReference type="InterPro" id="IPR001604">
    <property type="entry name" value="Endo_G_ENPP1-like_dom"/>
</dbReference>
<dbReference type="GO" id="GO:0003676">
    <property type="term" value="F:nucleic acid binding"/>
    <property type="evidence" value="ECO:0007669"/>
    <property type="project" value="InterPro"/>
</dbReference>
<evidence type="ECO:0000313" key="5">
    <source>
        <dbReference type="EMBL" id="ACZ11451.1"/>
    </source>
</evidence>
<proteinExistence type="predicted"/>
<dbReference type="AlphaFoldDB" id="D1AZI4"/>
<keyword evidence="5" id="KW-0540">Nuclease</keyword>
<organism evidence="5 6">
    <name type="scientific">Sulfurospirillum deleyianum (strain ATCC 51133 / DSM 6946 / 5175)</name>
    <dbReference type="NCBI Taxonomy" id="525898"/>
    <lineage>
        <taxon>Bacteria</taxon>
        <taxon>Pseudomonadati</taxon>
        <taxon>Campylobacterota</taxon>
        <taxon>Epsilonproteobacteria</taxon>
        <taxon>Campylobacterales</taxon>
        <taxon>Sulfurospirillaceae</taxon>
        <taxon>Sulfurospirillum</taxon>
    </lineage>
</organism>
<dbReference type="EMBL" id="CP001816">
    <property type="protein sequence ID" value="ACZ11451.1"/>
    <property type="molecule type" value="Genomic_DNA"/>
</dbReference>
<gene>
    <name evidence="5" type="ordered locus">Sdel_0414</name>
</gene>
<dbReference type="RefSeq" id="WP_012856217.1">
    <property type="nucleotide sequence ID" value="NC_013512.1"/>
</dbReference>
<dbReference type="eggNOG" id="COG1864">
    <property type="taxonomic scope" value="Bacteria"/>
</dbReference>
<sequence>MRKSPLAYSFLTLLIKYPKLLLIALLLGGLSYTYELFVARDTMVFQGIPKATRDGLQTFTRIFRNDAFMVGYSDIRGNPLWVVYKLSAPKASQPLKRPENFTSDWRNFGVIGTSDYTNSGYDRGHMAPNRAIAQLYGKKAQEETFLMTNITPQKPSLNQKLWQRLESLEFEVFTQKFKSVWVYTGPLFNRDVKRLKSSYWVEIPDAFYKIYVGIQADGNLKTLAFVIPQNAKANTPLEKFIVSIDTVEKQSGFDFLHTLEDGIEKELEKQTQKEGWF</sequence>
<dbReference type="PANTHER" id="PTHR13966">
    <property type="entry name" value="ENDONUCLEASE RELATED"/>
    <property type="match status" value="1"/>
</dbReference>
<feature type="domain" description="ENPP1-3/EXOG-like endonuclease/phosphodiesterase" evidence="3">
    <location>
        <begin position="65"/>
        <end position="262"/>
    </location>
</feature>
<dbReference type="Gene3D" id="3.40.570.10">
    <property type="entry name" value="Extracellular Endonuclease, subunit A"/>
    <property type="match status" value="1"/>
</dbReference>
<dbReference type="SMART" id="SM00892">
    <property type="entry name" value="Endonuclease_NS"/>
    <property type="match status" value="1"/>
</dbReference>
<reference evidence="5 6" key="2">
    <citation type="journal article" date="2010" name="Stand. Genomic Sci.">
        <title>Complete genome sequence of Sulfurospirillum deleyianum type strain (5175).</title>
        <authorList>
            <person name="Sikorski J."/>
            <person name="Lapidus A."/>
            <person name="Copeland A."/>
            <person name="Glavina Del Rio T."/>
            <person name="Nolan M."/>
            <person name="Lucas S."/>
            <person name="Chen F."/>
            <person name="Tice H."/>
            <person name="Cheng J.F."/>
            <person name="Saunders E."/>
            <person name="Bruce D."/>
            <person name="Goodwin L."/>
            <person name="Pitluck S."/>
            <person name="Ovchinnikova G."/>
            <person name="Pati A."/>
            <person name="Ivanova N."/>
            <person name="Mavromatis K."/>
            <person name="Chen A."/>
            <person name="Palaniappan K."/>
            <person name="Chain P."/>
            <person name="Land M."/>
            <person name="Hauser L."/>
            <person name="Chang Y.J."/>
            <person name="Jeffries C.D."/>
            <person name="Brettin T."/>
            <person name="Detter J.C."/>
            <person name="Han C."/>
            <person name="Rohde M."/>
            <person name="Lang E."/>
            <person name="Spring S."/>
            <person name="Goker M."/>
            <person name="Bristow J."/>
            <person name="Eisen J.A."/>
            <person name="Markowitz V."/>
            <person name="Hugenholtz P."/>
            <person name="Kyrpides N.C."/>
            <person name="Klenk H.P."/>
        </authorList>
    </citation>
    <scope>NUCLEOTIDE SEQUENCE [LARGE SCALE GENOMIC DNA]</scope>
    <source>
        <strain evidence="6">ATCC 51133 / DSM 6946 / 5175</strain>
    </source>
</reference>
<dbReference type="STRING" id="525898.Sdel_0414"/>
<dbReference type="SUPFAM" id="SSF54060">
    <property type="entry name" value="His-Me finger endonucleases"/>
    <property type="match status" value="1"/>
</dbReference>
<reference evidence="6" key="1">
    <citation type="submission" date="2009-11" db="EMBL/GenBank/DDBJ databases">
        <title>The complete genome of Sulfurospirillum deleyianum DSM 6946.</title>
        <authorList>
            <consortium name="US DOE Joint Genome Institute (JGI-PGF)"/>
            <person name="Lucas S."/>
            <person name="Copeland A."/>
            <person name="Lapidus A."/>
            <person name="Glavina del Rio T."/>
            <person name="Dalin E."/>
            <person name="Tice H."/>
            <person name="Bruce D."/>
            <person name="Goodwin L."/>
            <person name="Pitluck S."/>
            <person name="Kyrpides N."/>
            <person name="Mavromatis K."/>
            <person name="Ivanova N."/>
            <person name="Ovchinnikova G."/>
            <person name="Munk A.C."/>
            <person name="Lu M."/>
            <person name="Brettin T."/>
            <person name="Detter J.C."/>
            <person name="Han C."/>
            <person name="Tapia R."/>
            <person name="Larimer F."/>
            <person name="Land M."/>
            <person name="Hauser L."/>
            <person name="Markowitz V."/>
            <person name="Cheng J.F."/>
            <person name="Hugenholtz P."/>
            <person name="Woyke T."/>
            <person name="Wu D."/>
            <person name="Aumann P."/>
            <person name="Schneider S."/>
            <person name="Lang E."/>
            <person name="Spring S."/>
            <person name="Klenk H.P."/>
            <person name="Eisen J.A."/>
        </authorList>
    </citation>
    <scope>NUCLEOTIDE SEQUENCE [LARGE SCALE GENOMIC DNA]</scope>
    <source>
        <strain evidence="6">ATCC 51133 / DSM 6946 / 5175</strain>
    </source>
</reference>
<dbReference type="HOGENOM" id="CLU_055174_2_2_7"/>
<dbReference type="InterPro" id="IPR040255">
    <property type="entry name" value="Non-specific_endonuclease"/>
</dbReference>
<keyword evidence="6" id="KW-1185">Reference proteome</keyword>
<dbReference type="KEGG" id="sdl:Sdel_0414"/>
<evidence type="ECO:0000259" key="4">
    <source>
        <dbReference type="SMART" id="SM00892"/>
    </source>
</evidence>
<dbReference type="InterPro" id="IPR044929">
    <property type="entry name" value="DNA/RNA_non-sp_Endonuclease_sf"/>
</dbReference>
<dbReference type="SMART" id="SM00477">
    <property type="entry name" value="NUC"/>
    <property type="match status" value="1"/>
</dbReference>
<dbReference type="Proteomes" id="UP000002222">
    <property type="component" value="Chromosome"/>
</dbReference>
<dbReference type="GO" id="GO:0046872">
    <property type="term" value="F:metal ion binding"/>
    <property type="evidence" value="ECO:0007669"/>
    <property type="project" value="UniProtKB-KW"/>
</dbReference>
<dbReference type="InterPro" id="IPR020821">
    <property type="entry name" value="ENPP1-3/EXOG-like_nuc-like"/>
</dbReference>